<protein>
    <submittedName>
        <fullName evidence="2">Uncharacterized protein</fullName>
    </submittedName>
</protein>
<dbReference type="Proteomes" id="UP000215914">
    <property type="component" value="Unassembled WGS sequence"/>
</dbReference>
<gene>
    <name evidence="2" type="ORF">HanXRQr2_Chr04g0172661</name>
</gene>
<evidence type="ECO:0000256" key="1">
    <source>
        <dbReference type="SAM" id="Phobius"/>
    </source>
</evidence>
<accession>A0A9K3NSA1</accession>
<dbReference type="EMBL" id="MNCJ02000319">
    <property type="protein sequence ID" value="KAF5810696.1"/>
    <property type="molecule type" value="Genomic_DNA"/>
</dbReference>
<dbReference type="Gramene" id="mRNA:HanXRQr2_Chr04g0172661">
    <property type="protein sequence ID" value="CDS:HanXRQr2_Chr04g0172661.1"/>
    <property type="gene ID" value="HanXRQr2_Chr04g0172661"/>
</dbReference>
<feature type="transmembrane region" description="Helical" evidence="1">
    <location>
        <begin position="12"/>
        <end position="31"/>
    </location>
</feature>
<sequence>MKFEREGQTFKSVVVVMCLMGALVPHLCPYIEGERVNSTLKNLIKRFCRDFFFFFF</sequence>
<comment type="caution">
    <text evidence="2">The sequence shown here is derived from an EMBL/GenBank/DDBJ whole genome shotgun (WGS) entry which is preliminary data.</text>
</comment>
<reference evidence="2" key="1">
    <citation type="journal article" date="2017" name="Nature">
        <title>The sunflower genome provides insights into oil metabolism, flowering and Asterid evolution.</title>
        <authorList>
            <person name="Badouin H."/>
            <person name="Gouzy J."/>
            <person name="Grassa C.J."/>
            <person name="Murat F."/>
            <person name="Staton S.E."/>
            <person name="Cottret L."/>
            <person name="Lelandais-Briere C."/>
            <person name="Owens G.L."/>
            <person name="Carrere S."/>
            <person name="Mayjonade B."/>
            <person name="Legrand L."/>
            <person name="Gill N."/>
            <person name="Kane N.C."/>
            <person name="Bowers J.E."/>
            <person name="Hubner S."/>
            <person name="Bellec A."/>
            <person name="Berard A."/>
            <person name="Berges H."/>
            <person name="Blanchet N."/>
            <person name="Boniface M.C."/>
            <person name="Brunel D."/>
            <person name="Catrice O."/>
            <person name="Chaidir N."/>
            <person name="Claudel C."/>
            <person name="Donnadieu C."/>
            <person name="Faraut T."/>
            <person name="Fievet G."/>
            <person name="Helmstetter N."/>
            <person name="King M."/>
            <person name="Knapp S.J."/>
            <person name="Lai Z."/>
            <person name="Le Paslier M.C."/>
            <person name="Lippi Y."/>
            <person name="Lorenzon L."/>
            <person name="Mandel J.R."/>
            <person name="Marage G."/>
            <person name="Marchand G."/>
            <person name="Marquand E."/>
            <person name="Bret-Mestries E."/>
            <person name="Morien E."/>
            <person name="Nambeesan S."/>
            <person name="Nguyen T."/>
            <person name="Pegot-Espagnet P."/>
            <person name="Pouilly N."/>
            <person name="Raftis F."/>
            <person name="Sallet E."/>
            <person name="Schiex T."/>
            <person name="Thomas J."/>
            <person name="Vandecasteele C."/>
            <person name="Vares D."/>
            <person name="Vear F."/>
            <person name="Vautrin S."/>
            <person name="Crespi M."/>
            <person name="Mangin B."/>
            <person name="Burke J.M."/>
            <person name="Salse J."/>
            <person name="Munos S."/>
            <person name="Vincourt P."/>
            <person name="Rieseberg L.H."/>
            <person name="Langlade N.B."/>
        </authorList>
    </citation>
    <scope>NUCLEOTIDE SEQUENCE</scope>
    <source>
        <tissue evidence="2">Leaves</tissue>
    </source>
</reference>
<reference evidence="2" key="2">
    <citation type="submission" date="2020-06" db="EMBL/GenBank/DDBJ databases">
        <title>Helianthus annuus Genome sequencing and assembly Release 2.</title>
        <authorList>
            <person name="Gouzy J."/>
            <person name="Langlade N."/>
            <person name="Munos S."/>
        </authorList>
    </citation>
    <scope>NUCLEOTIDE SEQUENCE</scope>
    <source>
        <tissue evidence="2">Leaves</tissue>
    </source>
</reference>
<dbReference type="AlphaFoldDB" id="A0A9K3NSA1"/>
<keyword evidence="1" id="KW-0812">Transmembrane</keyword>
<keyword evidence="3" id="KW-1185">Reference proteome</keyword>
<evidence type="ECO:0000313" key="2">
    <source>
        <dbReference type="EMBL" id="KAF5810696.1"/>
    </source>
</evidence>
<proteinExistence type="predicted"/>
<keyword evidence="1" id="KW-1133">Transmembrane helix</keyword>
<name>A0A9K3NSA1_HELAN</name>
<keyword evidence="1" id="KW-0472">Membrane</keyword>
<organism evidence="2 3">
    <name type="scientific">Helianthus annuus</name>
    <name type="common">Common sunflower</name>
    <dbReference type="NCBI Taxonomy" id="4232"/>
    <lineage>
        <taxon>Eukaryota</taxon>
        <taxon>Viridiplantae</taxon>
        <taxon>Streptophyta</taxon>
        <taxon>Embryophyta</taxon>
        <taxon>Tracheophyta</taxon>
        <taxon>Spermatophyta</taxon>
        <taxon>Magnoliopsida</taxon>
        <taxon>eudicotyledons</taxon>
        <taxon>Gunneridae</taxon>
        <taxon>Pentapetalae</taxon>
        <taxon>asterids</taxon>
        <taxon>campanulids</taxon>
        <taxon>Asterales</taxon>
        <taxon>Asteraceae</taxon>
        <taxon>Asteroideae</taxon>
        <taxon>Heliantheae alliance</taxon>
        <taxon>Heliantheae</taxon>
        <taxon>Helianthus</taxon>
    </lineage>
</organism>
<evidence type="ECO:0000313" key="3">
    <source>
        <dbReference type="Proteomes" id="UP000215914"/>
    </source>
</evidence>